<dbReference type="InterPro" id="IPR025569">
    <property type="entry name" value="DUF4335"/>
</dbReference>
<dbReference type="RefSeq" id="WP_039714043.1">
    <property type="nucleotide sequence ID" value="NZ_JTJC03000006.1"/>
</dbReference>
<evidence type="ECO:0000313" key="3">
    <source>
        <dbReference type="Proteomes" id="UP000031532"/>
    </source>
</evidence>
<keyword evidence="1" id="KW-0472">Membrane</keyword>
<comment type="caution">
    <text evidence="2">The sequence shown here is derived from an EMBL/GenBank/DDBJ whole genome shotgun (WGS) entry which is preliminary data.</text>
</comment>
<name>A0A9X5EA69_9CYAN</name>
<accession>A0A9X5EA69</accession>
<protein>
    <submittedName>
        <fullName evidence="2">DUF4335 domain-containing protein</fullName>
    </submittedName>
</protein>
<reference evidence="2 3" key="1">
    <citation type="journal article" date="2015" name="Genome Announc.">
        <title>Draft Genome Sequence of the Terrestrial Cyanobacterium Scytonema millei VB511283, Isolated from Eastern India.</title>
        <authorList>
            <person name="Sen D."/>
            <person name="Chandrababunaidu M.M."/>
            <person name="Singh D."/>
            <person name="Sanghi N."/>
            <person name="Ghorai A."/>
            <person name="Mishra G.P."/>
            <person name="Madduluri M."/>
            <person name="Adhikary S.P."/>
            <person name="Tripathy S."/>
        </authorList>
    </citation>
    <scope>NUCLEOTIDE SEQUENCE [LARGE SCALE GENOMIC DNA]</scope>
    <source>
        <strain evidence="2 3">VB511283</strain>
    </source>
</reference>
<dbReference type="Proteomes" id="UP000031532">
    <property type="component" value="Unassembled WGS sequence"/>
</dbReference>
<dbReference type="EMBL" id="JTJC03000006">
    <property type="protein sequence ID" value="NHC36934.1"/>
    <property type="molecule type" value="Genomic_DNA"/>
</dbReference>
<keyword evidence="1" id="KW-0812">Transmembrane</keyword>
<evidence type="ECO:0000313" key="2">
    <source>
        <dbReference type="EMBL" id="NHC36934.1"/>
    </source>
</evidence>
<evidence type="ECO:0000256" key="1">
    <source>
        <dbReference type="SAM" id="Phobius"/>
    </source>
</evidence>
<dbReference type="Pfam" id="PF14233">
    <property type="entry name" value="DUF4335"/>
    <property type="match status" value="1"/>
</dbReference>
<gene>
    <name evidence="2" type="ORF">QH73_0020230</name>
</gene>
<dbReference type="AlphaFoldDB" id="A0A9X5EA69"/>
<keyword evidence="1" id="KW-1133">Transmembrane helix</keyword>
<proteinExistence type="predicted"/>
<sequence length="325" mass="35572">MTTIQRKYSLPNCTLVLEGLSDRPTDSQSLDGRPVLTILTYVECQLIQAKQTLTGGRDFFESLVTAVSGYAQEFLSHVTHPEAHNKESSLVHLQKIDRDRHRLIVQPESHKESEANSHTESTTQEVELTTVQLFDLVEAIDQFFADTQTLPDLTLQLAPVSRRYVRSGQQLVKQAVPATVGASGLALAAIAFFLIPIPEAVRRPTEPTSPSAQSTNIANAPPITDPLQLVQLQQKLTDQLRPAWKPNVALGQDLVYRVGVAANGAIKGYVATNDVSNGQVQQTPLPRLLSQPVASSAVTPESLAQFQVTFTPKGEVQVKPWEAKK</sequence>
<dbReference type="OrthoDB" id="423373at2"/>
<feature type="transmembrane region" description="Helical" evidence="1">
    <location>
        <begin position="175"/>
        <end position="195"/>
    </location>
</feature>
<organism evidence="2 3">
    <name type="scientific">Scytonema millei VB511283</name>
    <dbReference type="NCBI Taxonomy" id="1245923"/>
    <lineage>
        <taxon>Bacteria</taxon>
        <taxon>Bacillati</taxon>
        <taxon>Cyanobacteriota</taxon>
        <taxon>Cyanophyceae</taxon>
        <taxon>Nostocales</taxon>
        <taxon>Scytonemataceae</taxon>
        <taxon>Scytonema</taxon>
    </lineage>
</organism>
<keyword evidence="3" id="KW-1185">Reference proteome</keyword>